<feature type="domain" description="Glycoside hydrolase family 3 N-terminal" evidence="9">
    <location>
        <begin position="51"/>
        <end position="375"/>
    </location>
</feature>
<comment type="catalytic activity">
    <reaction evidence="1">
        <text>Hydrolysis of terminal, non-reducing beta-D-glucosyl residues with release of beta-D-glucose.</text>
        <dbReference type="EC" id="3.2.1.21"/>
    </reaction>
</comment>
<keyword evidence="6 7" id="KW-0326">Glycosidase</keyword>
<feature type="domain" description="Glycoside hydrolase family 3 C-terminal" evidence="10">
    <location>
        <begin position="415"/>
        <end position="616"/>
    </location>
</feature>
<dbReference type="SUPFAM" id="SSF52279">
    <property type="entry name" value="Beta-D-glucan exohydrolase, C-terminal domain"/>
    <property type="match status" value="1"/>
</dbReference>
<evidence type="ECO:0000313" key="12">
    <source>
        <dbReference type="Proteomes" id="UP000315010"/>
    </source>
</evidence>
<organism evidence="11 12">
    <name type="scientific">Novipirellula herctigrandis</name>
    <dbReference type="NCBI Taxonomy" id="2527986"/>
    <lineage>
        <taxon>Bacteria</taxon>
        <taxon>Pseudomonadati</taxon>
        <taxon>Planctomycetota</taxon>
        <taxon>Planctomycetia</taxon>
        <taxon>Pirellulales</taxon>
        <taxon>Pirellulaceae</taxon>
        <taxon>Novipirellula</taxon>
    </lineage>
</organism>
<dbReference type="AlphaFoldDB" id="A0A5C5YW02"/>
<dbReference type="PRINTS" id="PR00133">
    <property type="entry name" value="GLHYDRLASE3"/>
</dbReference>
<evidence type="ECO:0000256" key="7">
    <source>
        <dbReference type="RuleBase" id="RU361161"/>
    </source>
</evidence>
<name>A0A5C5YW02_9BACT</name>
<evidence type="ECO:0000256" key="3">
    <source>
        <dbReference type="ARBA" id="ARBA00012744"/>
    </source>
</evidence>
<evidence type="ECO:0000256" key="5">
    <source>
        <dbReference type="ARBA" id="ARBA00022801"/>
    </source>
</evidence>
<dbReference type="PANTHER" id="PTHR30620">
    <property type="entry name" value="PERIPLASMIC BETA-GLUCOSIDASE-RELATED"/>
    <property type="match status" value="1"/>
</dbReference>
<protein>
    <recommendedName>
        <fullName evidence="3">beta-glucosidase</fullName>
        <ecNumber evidence="3">3.2.1.21</ecNumber>
    </recommendedName>
</protein>
<dbReference type="InterPro" id="IPR036881">
    <property type="entry name" value="Glyco_hydro_3_C_sf"/>
</dbReference>
<dbReference type="InterPro" id="IPR001764">
    <property type="entry name" value="Glyco_hydro_3_N"/>
</dbReference>
<dbReference type="Pfam" id="PF00933">
    <property type="entry name" value="Glyco_hydro_3"/>
    <property type="match status" value="1"/>
</dbReference>
<sequence precursor="true">MRTAIRIFSVVFALSSTTAALGESPTADATSAAKKLSAYDEQIKPLLAKMTLQEKIGQMTQPDQDSLQSETDIETFFVGSILSGGNSDPQDGNTLEAWTALYLRCQKQAMSTRLGIPLLYGVDAVHGHNNVIGAVIFPHNLGLGCTGDPELIREISEITAKEVRATGIEWTFAPCITVPQDERWGRTYEGYSEDPKIASELGEAAVFGLQGPRLSDDPQRVLGCAKHFLGDGGTRPGTGHADGLLDQGDMQGDEEMVRRMHLFPYYAAVDAGVGTIMPSYSSWNGKKMSGHKYLMTDVLKGELGFEGFLISDYNAIDQVTPDYKEAIEQSINAGMDMVMVPSNYANFTKFLEELVNEGRVPMSRIDDAVTRILRVKCAMGLLDDDYSPEADPALQEAFGSAAHRDVARRAVQKSLVLLKDNGKAFPIAKGATKICVAGKCADDIGNQCGGWTIDWQGKSGEVTTGGTTIVEAIRSTAADAADVTFSEDGKDAADADVAIVVIGEKPYAEFMGDSAELVLDPEDVATIKNVTASGTPMVVVLVSGRPLIINDTLDAADAFIAAWLPGTEGQGVADVLFGDYKPTGKLSITWPSSVDQIPLNSTKQDDSCLFPIGFGL</sequence>
<dbReference type="GO" id="GO:0009251">
    <property type="term" value="P:glucan catabolic process"/>
    <property type="evidence" value="ECO:0007669"/>
    <property type="project" value="TreeGrafter"/>
</dbReference>
<evidence type="ECO:0000256" key="6">
    <source>
        <dbReference type="ARBA" id="ARBA00023295"/>
    </source>
</evidence>
<dbReference type="Proteomes" id="UP000315010">
    <property type="component" value="Unassembled WGS sequence"/>
</dbReference>
<dbReference type="Pfam" id="PF01915">
    <property type="entry name" value="Glyco_hydro_3_C"/>
    <property type="match status" value="1"/>
</dbReference>
<evidence type="ECO:0000256" key="8">
    <source>
        <dbReference type="SAM" id="SignalP"/>
    </source>
</evidence>
<dbReference type="GO" id="GO:0008422">
    <property type="term" value="F:beta-glucosidase activity"/>
    <property type="evidence" value="ECO:0007669"/>
    <property type="project" value="UniProtKB-EC"/>
</dbReference>
<gene>
    <name evidence="11" type="primary">bglX_1</name>
    <name evidence="11" type="ORF">CA13_05960</name>
</gene>
<dbReference type="InterPro" id="IPR002772">
    <property type="entry name" value="Glyco_hydro_3_C"/>
</dbReference>
<dbReference type="Gene3D" id="3.20.20.300">
    <property type="entry name" value="Glycoside hydrolase, family 3, N-terminal domain"/>
    <property type="match status" value="1"/>
</dbReference>
<dbReference type="SUPFAM" id="SSF51445">
    <property type="entry name" value="(Trans)glycosidases"/>
    <property type="match status" value="1"/>
</dbReference>
<evidence type="ECO:0000256" key="4">
    <source>
        <dbReference type="ARBA" id="ARBA00022729"/>
    </source>
</evidence>
<keyword evidence="5 7" id="KW-0378">Hydrolase</keyword>
<feature type="signal peptide" evidence="8">
    <location>
        <begin position="1"/>
        <end position="22"/>
    </location>
</feature>
<dbReference type="InterPro" id="IPR017853">
    <property type="entry name" value="GH"/>
</dbReference>
<dbReference type="RefSeq" id="WP_146394469.1">
    <property type="nucleotide sequence ID" value="NZ_SJPJ01000001.1"/>
</dbReference>
<reference evidence="11 12" key="1">
    <citation type="submission" date="2019-02" db="EMBL/GenBank/DDBJ databases">
        <title>Deep-cultivation of Planctomycetes and their phenomic and genomic characterization uncovers novel biology.</title>
        <authorList>
            <person name="Wiegand S."/>
            <person name="Jogler M."/>
            <person name="Boedeker C."/>
            <person name="Pinto D."/>
            <person name="Vollmers J."/>
            <person name="Rivas-Marin E."/>
            <person name="Kohn T."/>
            <person name="Peeters S.H."/>
            <person name="Heuer A."/>
            <person name="Rast P."/>
            <person name="Oberbeckmann S."/>
            <person name="Bunk B."/>
            <person name="Jeske O."/>
            <person name="Meyerdierks A."/>
            <person name="Storesund J.E."/>
            <person name="Kallscheuer N."/>
            <person name="Luecker S."/>
            <person name="Lage O.M."/>
            <person name="Pohl T."/>
            <person name="Merkel B.J."/>
            <person name="Hornburger P."/>
            <person name="Mueller R.-W."/>
            <person name="Bruemmer F."/>
            <person name="Labrenz M."/>
            <person name="Spormann A.M."/>
            <person name="Op Den Camp H."/>
            <person name="Overmann J."/>
            <person name="Amann R."/>
            <person name="Jetten M.S.M."/>
            <person name="Mascher T."/>
            <person name="Medema M.H."/>
            <person name="Devos D.P."/>
            <person name="Kaster A.-K."/>
            <person name="Ovreas L."/>
            <person name="Rohde M."/>
            <person name="Galperin M.Y."/>
            <person name="Jogler C."/>
        </authorList>
    </citation>
    <scope>NUCLEOTIDE SEQUENCE [LARGE SCALE GENOMIC DNA]</scope>
    <source>
        <strain evidence="11 12">CA13</strain>
    </source>
</reference>
<keyword evidence="12" id="KW-1185">Reference proteome</keyword>
<dbReference type="Gene3D" id="3.40.50.1700">
    <property type="entry name" value="Glycoside hydrolase family 3 C-terminal domain"/>
    <property type="match status" value="1"/>
</dbReference>
<dbReference type="OrthoDB" id="9805821at2"/>
<dbReference type="PANTHER" id="PTHR30620:SF16">
    <property type="entry name" value="LYSOSOMAL BETA GLUCOSIDASE"/>
    <property type="match status" value="1"/>
</dbReference>
<evidence type="ECO:0000313" key="11">
    <source>
        <dbReference type="EMBL" id="TWT79198.1"/>
    </source>
</evidence>
<evidence type="ECO:0000256" key="2">
    <source>
        <dbReference type="ARBA" id="ARBA00005336"/>
    </source>
</evidence>
<evidence type="ECO:0000259" key="9">
    <source>
        <dbReference type="Pfam" id="PF00933"/>
    </source>
</evidence>
<feature type="chain" id="PRO_5022999319" description="beta-glucosidase" evidence="8">
    <location>
        <begin position="23"/>
        <end position="616"/>
    </location>
</feature>
<keyword evidence="4 8" id="KW-0732">Signal</keyword>
<dbReference type="EMBL" id="SJPJ01000001">
    <property type="protein sequence ID" value="TWT79198.1"/>
    <property type="molecule type" value="Genomic_DNA"/>
</dbReference>
<dbReference type="InterPro" id="IPR051915">
    <property type="entry name" value="Cellulose_Degrad_GH3"/>
</dbReference>
<dbReference type="PROSITE" id="PS00775">
    <property type="entry name" value="GLYCOSYL_HYDROL_F3"/>
    <property type="match status" value="1"/>
</dbReference>
<comment type="caution">
    <text evidence="11">The sequence shown here is derived from an EMBL/GenBank/DDBJ whole genome shotgun (WGS) entry which is preliminary data.</text>
</comment>
<dbReference type="InterPro" id="IPR036962">
    <property type="entry name" value="Glyco_hydro_3_N_sf"/>
</dbReference>
<evidence type="ECO:0000259" key="10">
    <source>
        <dbReference type="Pfam" id="PF01915"/>
    </source>
</evidence>
<evidence type="ECO:0000256" key="1">
    <source>
        <dbReference type="ARBA" id="ARBA00000448"/>
    </source>
</evidence>
<dbReference type="EC" id="3.2.1.21" evidence="3"/>
<accession>A0A5C5YW02</accession>
<comment type="similarity">
    <text evidence="2 7">Belongs to the glycosyl hydrolase 3 family.</text>
</comment>
<dbReference type="InterPro" id="IPR019800">
    <property type="entry name" value="Glyco_hydro_3_AS"/>
</dbReference>
<proteinExistence type="inferred from homology"/>